<sequence length="147" mass="17209">MGYSQTILIIIHSPKQMSGIGTNFCIVSFCDDLIVRWRSWSTIVDKCEEFEYFQWPFLFLGLSLAINFPSPSRNSVDWHTEHVVKPTQPVEYDQFIYPGQVISSEKHLMYFNIIDPMFPLDSGSAPKTSMVKHYKYFYLFGERQPSF</sequence>
<dbReference type="EMBL" id="NIRI02000042">
    <property type="protein sequence ID" value="KAG5450502.1"/>
    <property type="molecule type" value="Genomic_DNA"/>
</dbReference>
<proteinExistence type="predicted"/>
<name>A0A3R7C9R8_CLOSI</name>
<gene>
    <name evidence="1" type="ORF">CSKR_109091</name>
</gene>
<accession>A0A3R7C9R8</accession>
<keyword evidence="2" id="KW-1185">Reference proteome</keyword>
<dbReference type="InParanoid" id="A0A3R7C9R8"/>
<evidence type="ECO:0000313" key="1">
    <source>
        <dbReference type="EMBL" id="KAG5450502.1"/>
    </source>
</evidence>
<reference evidence="1 2" key="2">
    <citation type="journal article" date="2021" name="Genomics">
        <title>High-quality reference genome for Clonorchis sinensis.</title>
        <authorList>
            <person name="Young N.D."/>
            <person name="Stroehlein A.J."/>
            <person name="Kinkar L."/>
            <person name="Wang T."/>
            <person name="Sohn W.M."/>
            <person name="Chang B.C.H."/>
            <person name="Kaur P."/>
            <person name="Weisz D."/>
            <person name="Dudchenko O."/>
            <person name="Aiden E.L."/>
            <person name="Korhonen P.K."/>
            <person name="Gasser R.B."/>
        </authorList>
    </citation>
    <scope>NUCLEOTIDE SEQUENCE [LARGE SCALE GENOMIC DNA]</scope>
    <source>
        <strain evidence="1">Cs-k2</strain>
    </source>
</reference>
<evidence type="ECO:0000313" key="2">
    <source>
        <dbReference type="Proteomes" id="UP000286415"/>
    </source>
</evidence>
<dbReference type="OrthoDB" id="10472168at2759"/>
<comment type="caution">
    <text evidence="1">The sequence shown here is derived from an EMBL/GenBank/DDBJ whole genome shotgun (WGS) entry which is preliminary data.</text>
</comment>
<reference evidence="1 2" key="1">
    <citation type="journal article" date="2018" name="Biotechnol. Adv.">
        <title>Improved genomic resources and new bioinformatic workflow for the carcinogenic parasite Clonorchis sinensis: Biotechnological implications.</title>
        <authorList>
            <person name="Wang D."/>
            <person name="Korhonen P.K."/>
            <person name="Gasser R.B."/>
            <person name="Young N.D."/>
        </authorList>
    </citation>
    <scope>NUCLEOTIDE SEQUENCE [LARGE SCALE GENOMIC DNA]</scope>
    <source>
        <strain evidence="1">Cs-k2</strain>
    </source>
</reference>
<dbReference type="AlphaFoldDB" id="A0A3R7C9R8"/>
<dbReference type="Proteomes" id="UP000286415">
    <property type="component" value="Unassembled WGS sequence"/>
</dbReference>
<organism evidence="1 2">
    <name type="scientific">Clonorchis sinensis</name>
    <name type="common">Chinese liver fluke</name>
    <dbReference type="NCBI Taxonomy" id="79923"/>
    <lineage>
        <taxon>Eukaryota</taxon>
        <taxon>Metazoa</taxon>
        <taxon>Spiralia</taxon>
        <taxon>Lophotrochozoa</taxon>
        <taxon>Platyhelminthes</taxon>
        <taxon>Trematoda</taxon>
        <taxon>Digenea</taxon>
        <taxon>Opisthorchiida</taxon>
        <taxon>Opisthorchiata</taxon>
        <taxon>Opisthorchiidae</taxon>
        <taxon>Clonorchis</taxon>
    </lineage>
</organism>
<protein>
    <submittedName>
        <fullName evidence="1">Uncharacterized protein</fullName>
    </submittedName>
</protein>